<organism evidence="11">
    <name type="scientific">Hafniomonas laevis</name>
    <dbReference type="NCBI Taxonomy" id="436124"/>
    <lineage>
        <taxon>Eukaryota</taxon>
        <taxon>Viridiplantae</taxon>
        <taxon>Chlorophyta</taxon>
        <taxon>core chlorophytes</taxon>
        <taxon>Chlorophyceae</taxon>
        <taxon>CS clade</taxon>
        <taxon>Chlamydomonadales</taxon>
        <taxon>Dunaliellaceae</taxon>
        <taxon>Hafniomonas</taxon>
    </lineage>
</organism>
<dbReference type="PANTHER" id="PTHR33650">
    <property type="entry name" value="CHLOROPLAST ENVELOPE MEMBRANE PROTEIN-RELATED"/>
    <property type="match status" value="1"/>
</dbReference>
<comment type="catalytic activity">
    <reaction evidence="9">
        <text>K(+)(in) + H(+)(out) = K(+)(out) + H(+)(in)</text>
        <dbReference type="Rhea" id="RHEA:29467"/>
        <dbReference type="ChEBI" id="CHEBI:15378"/>
        <dbReference type="ChEBI" id="CHEBI:29103"/>
    </reaction>
</comment>
<protein>
    <recommendedName>
        <fullName evidence="9">Potassium/proton antiporter CemA</fullName>
    </recommendedName>
    <alternativeName>
        <fullName evidence="9">Chloroplast envelope membrane protein A</fullName>
        <shortName evidence="9">CemA</shortName>
    </alternativeName>
</protein>
<evidence type="ECO:0000256" key="9">
    <source>
        <dbReference type="HAMAP-Rule" id="MF_01308"/>
    </source>
</evidence>
<evidence type="ECO:0000256" key="1">
    <source>
        <dbReference type="ARBA" id="ARBA00004141"/>
    </source>
</evidence>
<keyword evidence="5 9" id="KW-1133">Transmembrane helix</keyword>
<evidence type="ECO:0000256" key="2">
    <source>
        <dbReference type="ARBA" id="ARBA00022448"/>
    </source>
</evidence>
<reference evidence="11" key="1">
    <citation type="journal article" date="2015" name="BMC Evol. Biol.">
        <title>Chloroplast phylogenomic analysis of chlorophyte green algae identifies a novel lineage sister to the Sphaeropleales (Chlorophyceae).</title>
        <authorList>
            <person name="Lemieux C."/>
            <person name="Vincent A.T."/>
            <person name="Labarre A."/>
            <person name="Otis C."/>
            <person name="Turmel M."/>
        </authorList>
    </citation>
    <scope>NUCLEOTIDE SEQUENCE</scope>
</reference>
<dbReference type="InterPro" id="IPR004282">
    <property type="entry name" value="CemA"/>
</dbReference>
<keyword evidence="9" id="KW-1001">Plastid inner membrane</keyword>
<dbReference type="GO" id="GO:0006813">
    <property type="term" value="P:potassium ion transport"/>
    <property type="evidence" value="ECO:0007669"/>
    <property type="project" value="UniProtKB-UniRule"/>
</dbReference>
<keyword evidence="9" id="KW-0633">Potassium transport</keyword>
<keyword evidence="11" id="KW-0934">Plastid</keyword>
<proteinExistence type="inferred from homology"/>
<feature type="transmembrane region" description="Helical" evidence="9">
    <location>
        <begin position="358"/>
        <end position="378"/>
    </location>
</feature>
<sequence>MNQPKFSVLISQFQTGLENIKKNLTGSSPLDNLDPQKGKKRSNARNSTRDGQRGTSRYIEKLMEQQRDGKLVKITYEEIGLFPRSFNRVFDRLLKQILSEDIAELALQEYRLYRYLFLTTIKCLVSIIVIPLVINFAAKNWVVGPLTEYFWNGTHQEIFLNMDQQKRAFSDLQNLEDEIYFETLTLEKEEASKYTGVPPIAPLVNSGTHVVTNPPLLNSGELRPQGNTSKVVSNETEVVGTYNDFLVTFKEELTKRTIEKTKHIYIEYNEESVHMVTNLISDLLSLLTLLYLLLVLDLELTVTKSFLFEMFFGLDDSRKSLIILLVTDLLVGYHSSNLWEVFFAFLFEHYGFNENHTAVYLLVATLPVLLDVLFKYLIFRHLNRTSPATVATYQALIE</sequence>
<keyword evidence="9" id="KW-0050">Antiport</keyword>
<accession>A0A0S2LNU0</accession>
<evidence type="ECO:0000256" key="8">
    <source>
        <dbReference type="ARBA" id="ARBA00043980"/>
    </source>
</evidence>
<dbReference type="HAMAP" id="MF_01308">
    <property type="entry name" value="CemA_PxcA"/>
    <property type="match status" value="1"/>
</dbReference>
<dbReference type="Pfam" id="PF03040">
    <property type="entry name" value="CemA"/>
    <property type="match status" value="2"/>
</dbReference>
<dbReference type="GO" id="GO:0015078">
    <property type="term" value="F:proton transmembrane transporter activity"/>
    <property type="evidence" value="ECO:0007669"/>
    <property type="project" value="UniProtKB-UniRule"/>
</dbReference>
<dbReference type="AlphaFoldDB" id="A0A0S2LNU0"/>
<dbReference type="RefSeq" id="YP_009184941.1">
    <property type="nucleotide sequence ID" value="NC_028583.1"/>
</dbReference>
<evidence type="ECO:0000256" key="3">
    <source>
        <dbReference type="ARBA" id="ARBA00022692"/>
    </source>
</evidence>
<keyword evidence="11" id="KW-0150">Chloroplast</keyword>
<evidence type="ECO:0000256" key="4">
    <source>
        <dbReference type="ARBA" id="ARBA00022781"/>
    </source>
</evidence>
<comment type="function">
    <text evidence="9">Contributes to K(+)/H(+) antiport activity by supporting proton efflux to control proton extrusion and homeostasis in chloroplasts in a light-dependent manner to modulate photosynthesis. Prevents excessive induction of non-photochemical quenching (NPQ) under continuous-light conditions. Indirectly promotes efficient inorganic carbon uptake into chloroplasts.</text>
</comment>
<evidence type="ECO:0000256" key="7">
    <source>
        <dbReference type="ARBA" id="ARBA00023136"/>
    </source>
</evidence>
<feature type="region of interest" description="Disordered" evidence="10">
    <location>
        <begin position="24"/>
        <end position="53"/>
    </location>
</feature>
<dbReference type="GO" id="GO:0015297">
    <property type="term" value="F:antiporter activity"/>
    <property type="evidence" value="ECO:0007669"/>
    <property type="project" value="UniProtKB-KW"/>
</dbReference>
<feature type="transmembrane region" description="Helical" evidence="9">
    <location>
        <begin position="321"/>
        <end position="346"/>
    </location>
</feature>
<evidence type="ECO:0000256" key="10">
    <source>
        <dbReference type="SAM" id="MobiDB-lite"/>
    </source>
</evidence>
<gene>
    <name evidence="9 11" type="primary">cemA</name>
</gene>
<name>A0A0S2LNU0_9CHLO</name>
<evidence type="ECO:0000256" key="5">
    <source>
        <dbReference type="ARBA" id="ARBA00022989"/>
    </source>
</evidence>
<keyword evidence="6 9" id="KW-0406">Ion transport</keyword>
<keyword evidence="9" id="KW-0630">Potassium</keyword>
<feature type="transmembrane region" description="Helical" evidence="9">
    <location>
        <begin position="115"/>
        <end position="138"/>
    </location>
</feature>
<dbReference type="GO" id="GO:0009706">
    <property type="term" value="C:chloroplast inner membrane"/>
    <property type="evidence" value="ECO:0007669"/>
    <property type="project" value="UniProtKB-SubCell"/>
</dbReference>
<feature type="transmembrane region" description="Helical" evidence="9">
    <location>
        <begin position="279"/>
        <end position="300"/>
    </location>
</feature>
<dbReference type="EMBL" id="KT625415">
    <property type="protein sequence ID" value="ALO63028.1"/>
    <property type="molecule type" value="Genomic_DNA"/>
</dbReference>
<keyword evidence="7 9" id="KW-0472">Membrane</keyword>
<keyword evidence="2 9" id="KW-0813">Transport</keyword>
<geneLocation type="chloroplast" evidence="11"/>
<comment type="subcellular location">
    <subcellularLocation>
        <location evidence="1">Membrane</location>
        <topology evidence="1">Multi-pass membrane protein</topology>
    </subcellularLocation>
    <subcellularLocation>
        <location evidence="9">Plastid</location>
        <location evidence="9">Chloroplast inner membrane</location>
        <topology evidence="9">Multi-pass membrane protein</topology>
    </subcellularLocation>
</comment>
<dbReference type="GeneID" id="26378743"/>
<evidence type="ECO:0000256" key="6">
    <source>
        <dbReference type="ARBA" id="ARBA00023065"/>
    </source>
</evidence>
<keyword evidence="3 9" id="KW-0812">Transmembrane</keyword>
<comment type="similarity">
    <text evidence="8 9">Belongs to the CemA family.</text>
</comment>
<keyword evidence="4 9" id="KW-0375">Hydrogen ion transport</keyword>
<dbReference type="PANTHER" id="PTHR33650:SF2">
    <property type="entry name" value="CHLOROPLAST ENVELOPE MEMBRANE PROTEIN"/>
    <property type="match status" value="1"/>
</dbReference>
<evidence type="ECO:0000313" key="11">
    <source>
        <dbReference type="EMBL" id="ALO63028.1"/>
    </source>
</evidence>